<dbReference type="GeneTree" id="ENSGT00390000002211"/>
<evidence type="ECO:0000256" key="1">
    <source>
        <dbReference type="ARBA" id="ARBA00004123"/>
    </source>
</evidence>
<dbReference type="Ensembl" id="ENSOKIT00005110047.1">
    <property type="protein sequence ID" value="ENSOKIP00005102694.1"/>
    <property type="gene ID" value="ENSOKIG00005044776.1"/>
</dbReference>
<dbReference type="GO" id="GO:0008344">
    <property type="term" value="P:adult locomotory behavior"/>
    <property type="evidence" value="ECO:0007669"/>
    <property type="project" value="Ensembl"/>
</dbReference>
<organism evidence="13 14">
    <name type="scientific">Oncorhynchus kisutch</name>
    <name type="common">Coho salmon</name>
    <name type="synonym">Salmo kisutch</name>
    <dbReference type="NCBI Taxonomy" id="8019"/>
    <lineage>
        <taxon>Eukaryota</taxon>
        <taxon>Metazoa</taxon>
        <taxon>Chordata</taxon>
        <taxon>Craniata</taxon>
        <taxon>Vertebrata</taxon>
        <taxon>Euteleostomi</taxon>
        <taxon>Actinopterygii</taxon>
        <taxon>Neopterygii</taxon>
        <taxon>Teleostei</taxon>
        <taxon>Protacanthopterygii</taxon>
        <taxon>Salmoniformes</taxon>
        <taxon>Salmonidae</taxon>
        <taxon>Salmoninae</taxon>
        <taxon>Oncorhynchus</taxon>
    </lineage>
</organism>
<evidence type="ECO:0000256" key="3">
    <source>
        <dbReference type="ARBA" id="ARBA00022722"/>
    </source>
</evidence>
<evidence type="ECO:0000313" key="14">
    <source>
        <dbReference type="Proteomes" id="UP000694557"/>
    </source>
</evidence>
<dbReference type="GO" id="GO:0004527">
    <property type="term" value="F:exonuclease activity"/>
    <property type="evidence" value="ECO:0007669"/>
    <property type="project" value="UniProtKB-KW"/>
</dbReference>
<feature type="active site" description="Proton donor/acceptor" evidence="9">
    <location>
        <position position="527"/>
    </location>
</feature>
<dbReference type="GO" id="GO:0003690">
    <property type="term" value="F:double-stranded DNA binding"/>
    <property type="evidence" value="ECO:0007669"/>
    <property type="project" value="TreeGrafter"/>
</dbReference>
<dbReference type="SUPFAM" id="SSF56024">
    <property type="entry name" value="Phospholipase D/nuclease"/>
    <property type="match status" value="2"/>
</dbReference>
<dbReference type="InterPro" id="IPR010347">
    <property type="entry name" value="Tdp1"/>
</dbReference>
<keyword evidence="4" id="KW-0227">DNA damage</keyword>
<reference evidence="13" key="1">
    <citation type="submission" date="2025-08" db="UniProtKB">
        <authorList>
            <consortium name="Ensembl"/>
        </authorList>
    </citation>
    <scope>IDENTIFICATION</scope>
</reference>
<dbReference type="GO" id="GO:0005634">
    <property type="term" value="C:nucleus"/>
    <property type="evidence" value="ECO:0007669"/>
    <property type="project" value="UniProtKB-SubCell"/>
</dbReference>
<dbReference type="CDD" id="cd09193">
    <property type="entry name" value="PLDc_mTdp1_1"/>
    <property type="match status" value="1"/>
</dbReference>
<dbReference type="GO" id="GO:0003697">
    <property type="term" value="F:single-stranded DNA binding"/>
    <property type="evidence" value="ECO:0007669"/>
    <property type="project" value="TreeGrafter"/>
</dbReference>
<dbReference type="GO" id="GO:0006281">
    <property type="term" value="P:DNA repair"/>
    <property type="evidence" value="ECO:0007669"/>
    <property type="project" value="UniProtKB-KW"/>
</dbReference>
<feature type="binding site" evidence="10">
    <location>
        <position position="529"/>
    </location>
    <ligand>
        <name>substrate</name>
    </ligand>
</feature>
<feature type="compositionally biased region" description="Polar residues" evidence="12">
    <location>
        <begin position="99"/>
        <end position="116"/>
    </location>
</feature>
<evidence type="ECO:0000256" key="12">
    <source>
        <dbReference type="SAM" id="MobiDB-lite"/>
    </source>
</evidence>
<feature type="site" description="Interaction with DNA" evidence="11">
    <location>
        <position position="552"/>
    </location>
</feature>
<name>A0A8C7KNX1_ONCKI</name>
<proteinExistence type="inferred from homology"/>
<dbReference type="GO" id="GO:0090580">
    <property type="term" value="F:phosphodiesterase activity, acting on 3'-phosphoglycolate-terminated DNA strands"/>
    <property type="evidence" value="ECO:0007669"/>
    <property type="project" value="Ensembl"/>
</dbReference>
<evidence type="ECO:0000256" key="10">
    <source>
        <dbReference type="PIRSR" id="PIRSR610347-2"/>
    </source>
</evidence>
<feature type="compositionally biased region" description="Polar residues" evidence="12">
    <location>
        <begin position="42"/>
        <end position="60"/>
    </location>
</feature>
<accession>A0A8C7KNX1</accession>
<keyword evidence="3" id="KW-0540">Nuclease</keyword>
<evidence type="ECO:0000256" key="5">
    <source>
        <dbReference type="ARBA" id="ARBA00022801"/>
    </source>
</evidence>
<feature type="active site" description="Nucleophile" evidence="9">
    <location>
        <position position="298"/>
    </location>
</feature>
<dbReference type="Proteomes" id="UP000694557">
    <property type="component" value="Unassembled WGS sequence"/>
</dbReference>
<feature type="binding site" evidence="10">
    <location>
        <position position="300"/>
    </location>
    <ligand>
        <name>substrate</name>
    </ligand>
</feature>
<evidence type="ECO:0000256" key="11">
    <source>
        <dbReference type="PIRSR" id="PIRSR610347-3"/>
    </source>
</evidence>
<keyword evidence="6" id="KW-0269">Exonuclease</keyword>
<dbReference type="PANTHER" id="PTHR12415:SF0">
    <property type="entry name" value="TYROSYL-DNA PHOSPHODIESTERASE 1"/>
    <property type="match status" value="1"/>
</dbReference>
<evidence type="ECO:0000256" key="4">
    <source>
        <dbReference type="ARBA" id="ARBA00022763"/>
    </source>
</evidence>
<protein>
    <submittedName>
        <fullName evidence="13">Tyrosyl-DNA phosphodiesterase 1</fullName>
    </submittedName>
</protein>
<evidence type="ECO:0000256" key="7">
    <source>
        <dbReference type="ARBA" id="ARBA00023204"/>
    </source>
</evidence>
<comment type="subcellular location">
    <subcellularLocation>
        <location evidence="1">Nucleus</location>
    </subcellularLocation>
</comment>
<keyword evidence="5" id="KW-0378">Hydrolase</keyword>
<feature type="compositionally biased region" description="Low complexity" evidence="12">
    <location>
        <begin position="22"/>
        <end position="34"/>
    </location>
</feature>
<reference evidence="13" key="2">
    <citation type="submission" date="2025-09" db="UniProtKB">
        <authorList>
            <consortium name="Ensembl"/>
        </authorList>
    </citation>
    <scope>IDENTIFICATION</scope>
</reference>
<keyword evidence="8" id="KW-0539">Nucleus</keyword>
<evidence type="ECO:0000256" key="9">
    <source>
        <dbReference type="PIRSR" id="PIRSR610347-1"/>
    </source>
</evidence>
<dbReference type="AlphaFoldDB" id="A0A8C7KNX1"/>
<keyword evidence="14" id="KW-1185">Reference proteome</keyword>
<evidence type="ECO:0000256" key="6">
    <source>
        <dbReference type="ARBA" id="ARBA00022839"/>
    </source>
</evidence>
<dbReference type="GO" id="GO:0017005">
    <property type="term" value="F:3'-tyrosyl-DNA phosphodiesterase activity"/>
    <property type="evidence" value="ECO:0007669"/>
    <property type="project" value="TreeGrafter"/>
</dbReference>
<dbReference type="Pfam" id="PF06087">
    <property type="entry name" value="Tyr-DNA_phospho"/>
    <property type="match status" value="1"/>
</dbReference>
<keyword evidence="7" id="KW-0234">DNA repair</keyword>
<dbReference type="FunFam" id="3.30.870.10:FF:000012">
    <property type="entry name" value="Tyrosyl-DNA phosphodiesterase 1"/>
    <property type="match status" value="1"/>
</dbReference>
<gene>
    <name evidence="13" type="primary">tdp1</name>
</gene>
<comment type="similarity">
    <text evidence="2">Belongs to the tyrosyl-DNA phosphodiesterase family.</text>
</comment>
<evidence type="ECO:0000256" key="8">
    <source>
        <dbReference type="ARBA" id="ARBA00023242"/>
    </source>
</evidence>
<feature type="region of interest" description="Disordered" evidence="12">
    <location>
        <begin position="1"/>
        <end position="182"/>
    </location>
</feature>
<evidence type="ECO:0000256" key="2">
    <source>
        <dbReference type="ARBA" id="ARBA00010205"/>
    </source>
</evidence>
<dbReference type="Gene3D" id="3.30.870.10">
    <property type="entry name" value="Endonuclease Chain A"/>
    <property type="match status" value="2"/>
</dbReference>
<dbReference type="PANTHER" id="PTHR12415">
    <property type="entry name" value="TYROSYL-DNA PHOSPHODIESTERASE 1"/>
    <property type="match status" value="1"/>
</dbReference>
<evidence type="ECO:0000313" key="13">
    <source>
        <dbReference type="Ensembl" id="ENSOKIP00005102694.1"/>
    </source>
</evidence>
<sequence length="641" mass="72887">MSQASQHGKWTLSSSDDDNDDPLPSASNNNSPLLFGSPPPDQHTSSESNHNSPKIGSNFHQPKHDPDPPPSIEVKPEPKSDTVTAAPPLSIGSEARHAAQTSQLKPVKYESNQSSPFLAGKRKKDDDSISGWALSDSDDDDKDKGQSSGQKDPPPKRSNPKLKKAKVEERPPSPHGRTYYIDEPDDFFETSVPPVNDTYRFYLNKVTGLEKRYNTGALHIKEILSPLFGTLKESVQFNYCFDIAWMLQQYPPEFRDKPVLIVHGDKREAKARLLQQAQPYSQVRFCQAKLDIAFGTHHTKMMLLWYEEGFRVVILTSNMIRADWYQKTQGLWMSPLYLRLPKGSPETAGESPTLFKQDLLEYLGAYRAPEIADWIQRIREHDLSETRVYLIGSTPGRYLGSDMERWGHLRLRKLLRDHTRPIPNEEKWPVIGQFSSIGSMGLDKTKWLAGEFQRTLTTLGKSSLRPDPPMHLVRSIKHPYCTSPPLYIFSWYSRYTSTHSKLCTYVFFCVSSRWQAETTGRSHAMPHIKTYMRASPDFTQLAWFLVTSANLSKAAWGALEKNNTQVMVRSYELGVLYVPSAFSMSTFPVQMDVFPATTPSTAFPVPFDLPPKRYSSKDHPWMWNIPYTQAPDTHGNIWVPS</sequence>